<dbReference type="PANTHER" id="PTHR24067">
    <property type="entry name" value="UBIQUITIN-CONJUGATING ENZYME E2"/>
    <property type="match status" value="1"/>
</dbReference>
<dbReference type="Gramene" id="TraesSYM6B03G03519250.1">
    <property type="protein sequence ID" value="TraesSYM6B03G03519250.1"/>
    <property type="gene ID" value="TraesSYM6B03G03519250"/>
</dbReference>
<dbReference type="Gramene" id="TraesCS6B02G311600.1">
    <property type="protein sequence ID" value="TraesCS6B02G311600.1"/>
    <property type="gene ID" value="TraesCS6B02G311600"/>
</dbReference>
<reference evidence="2" key="1">
    <citation type="submission" date="2018-08" db="EMBL/GenBank/DDBJ databases">
        <authorList>
            <person name="Rossello M."/>
        </authorList>
    </citation>
    <scope>NUCLEOTIDE SEQUENCE [LARGE SCALE GENOMIC DNA]</scope>
    <source>
        <strain evidence="2">cv. Chinese Spring</strain>
    </source>
</reference>
<evidence type="ECO:0000313" key="3">
    <source>
        <dbReference type="Proteomes" id="UP000019116"/>
    </source>
</evidence>
<dbReference type="EnsemblPlants" id="TraesCS6B02G311600.1">
    <property type="protein sequence ID" value="TraesCS6B02G311600.1"/>
    <property type="gene ID" value="TraesCS6B02G311600"/>
</dbReference>
<protein>
    <recommendedName>
        <fullName evidence="1">UBC core domain-containing protein</fullName>
    </recommendedName>
</protein>
<dbReference type="Gramene" id="TraesCS6B03G0892900.1">
    <property type="protein sequence ID" value="TraesCS6B03G0892900.1.CDS"/>
    <property type="gene ID" value="TraesCS6B03G0892900"/>
</dbReference>
<organism evidence="2">
    <name type="scientific">Triticum aestivum</name>
    <name type="common">Wheat</name>
    <dbReference type="NCBI Taxonomy" id="4565"/>
    <lineage>
        <taxon>Eukaryota</taxon>
        <taxon>Viridiplantae</taxon>
        <taxon>Streptophyta</taxon>
        <taxon>Embryophyta</taxon>
        <taxon>Tracheophyta</taxon>
        <taxon>Spermatophyta</taxon>
        <taxon>Magnoliopsida</taxon>
        <taxon>Liliopsida</taxon>
        <taxon>Poales</taxon>
        <taxon>Poaceae</taxon>
        <taxon>BOP clade</taxon>
        <taxon>Pooideae</taxon>
        <taxon>Triticodae</taxon>
        <taxon>Triticeae</taxon>
        <taxon>Triticinae</taxon>
        <taxon>Triticum</taxon>
    </lineage>
</organism>
<dbReference type="Gramene" id="TraesJUL6B03G03607560.1">
    <property type="protein sequence ID" value="TraesJUL6B03G03607560.1"/>
    <property type="gene ID" value="TraesJUL6B03G03607560"/>
</dbReference>
<dbReference type="Gramene" id="TraesNORUn03G04679440.1">
    <property type="protein sequence ID" value="TraesNORUn03G04679440.1"/>
    <property type="gene ID" value="TraesNORUn03G04679440"/>
</dbReference>
<dbReference type="SMART" id="SM00212">
    <property type="entry name" value="UBCc"/>
    <property type="match status" value="1"/>
</dbReference>
<keyword evidence="3" id="KW-1185">Reference proteome</keyword>
<dbReference type="SMR" id="A0A3B6PPL8"/>
<sequence>MPEPAPVIRRIRKELKQLWMDPPAFCRPGASPVTDLFHWEVIIDGPHGSPYAGGTFPVDVAYPKDYPFKPIKLTFKTKVYHPNIGPEGKMALDIFGRGWWPSLTIRTVLLSVVSVLYDPLLDLPVRHDASRLYKRERGLFEQKARRWIRRYASAPAVSFYPAGTELFEEQLEEAATSGAVARRRSCGAGKWRFFGGRRLGAI</sequence>
<dbReference type="Gramene" id="TraesNOR6B03G03613210.1">
    <property type="protein sequence ID" value="TraesNOR6B03G03613210.1"/>
    <property type="gene ID" value="TraesNOR6B03G03613210"/>
</dbReference>
<dbReference type="Gramene" id="TraesKAR6B01G0363880.1">
    <property type="protein sequence ID" value="cds.TraesKAR6B01G0363880.1"/>
    <property type="gene ID" value="TraesKAR6B01G0363880"/>
</dbReference>
<evidence type="ECO:0000313" key="2">
    <source>
        <dbReference type="EnsemblPlants" id="TraesCS6B02G311600.1"/>
    </source>
</evidence>
<dbReference type="Gramene" id="TraesLAC6B03G03531930.1">
    <property type="protein sequence ID" value="TraesLAC6B03G03531930.1"/>
    <property type="gene ID" value="TraesLAC6B03G03531930"/>
</dbReference>
<evidence type="ECO:0000259" key="1">
    <source>
        <dbReference type="PROSITE" id="PS50127"/>
    </source>
</evidence>
<feature type="domain" description="UBC core" evidence="1">
    <location>
        <begin position="6"/>
        <end position="153"/>
    </location>
</feature>
<dbReference type="Proteomes" id="UP000019116">
    <property type="component" value="Chromosome 6B"/>
</dbReference>
<dbReference type="InterPro" id="IPR000608">
    <property type="entry name" value="UBC"/>
</dbReference>
<accession>A0A3B6PPL8</accession>
<dbReference type="SUPFAM" id="SSF54495">
    <property type="entry name" value="UBC-like"/>
    <property type="match status" value="1"/>
</dbReference>
<dbReference type="GO" id="GO:0005634">
    <property type="term" value="C:nucleus"/>
    <property type="evidence" value="ECO:0000318"/>
    <property type="project" value="GO_Central"/>
</dbReference>
<name>A0A3B6PPL8_WHEAT</name>
<reference evidence="2" key="2">
    <citation type="submission" date="2018-10" db="UniProtKB">
        <authorList>
            <consortium name="EnsemblPlants"/>
        </authorList>
    </citation>
    <scope>IDENTIFICATION</scope>
</reference>
<dbReference type="InterPro" id="IPR016135">
    <property type="entry name" value="UBQ-conjugating_enzyme/RWD"/>
</dbReference>
<dbReference type="Gramene" id="TraesPARA_EIv1.0_2080740.1">
    <property type="protein sequence ID" value="TraesPARA_EIv1.0_2080740.1.CDS"/>
    <property type="gene ID" value="TraesPARA_EIv1.0_2080740"/>
</dbReference>
<dbReference type="InterPro" id="IPR050113">
    <property type="entry name" value="Ub_conjugating_enzyme"/>
</dbReference>
<dbReference type="Pfam" id="PF00179">
    <property type="entry name" value="UQ_con"/>
    <property type="match status" value="1"/>
</dbReference>
<dbReference type="GO" id="GO:0000209">
    <property type="term" value="P:protein polyubiquitination"/>
    <property type="evidence" value="ECO:0000318"/>
    <property type="project" value="GO_Central"/>
</dbReference>
<dbReference type="AlphaFoldDB" id="A0A3B6PPL8"/>
<proteinExistence type="predicted"/>
<dbReference type="Gene3D" id="3.10.110.10">
    <property type="entry name" value="Ubiquitin Conjugating Enzyme"/>
    <property type="match status" value="1"/>
</dbReference>
<dbReference type="PROSITE" id="PS50127">
    <property type="entry name" value="UBC_2"/>
    <property type="match status" value="1"/>
</dbReference>
<dbReference type="STRING" id="4565.A0A3B6PPL8"/>